<reference evidence="1" key="1">
    <citation type="submission" date="2018-02" db="EMBL/GenBank/DDBJ databases">
        <title>Rhizophora mucronata_Transcriptome.</title>
        <authorList>
            <person name="Meera S.P."/>
            <person name="Sreeshan A."/>
            <person name="Augustine A."/>
        </authorList>
    </citation>
    <scope>NUCLEOTIDE SEQUENCE</scope>
    <source>
        <tissue evidence="1">Leaf</tissue>
    </source>
</reference>
<proteinExistence type="predicted"/>
<dbReference type="AlphaFoldDB" id="A0A2P2QTZ6"/>
<organism evidence="1">
    <name type="scientific">Rhizophora mucronata</name>
    <name type="common">Asiatic mangrove</name>
    <dbReference type="NCBI Taxonomy" id="61149"/>
    <lineage>
        <taxon>Eukaryota</taxon>
        <taxon>Viridiplantae</taxon>
        <taxon>Streptophyta</taxon>
        <taxon>Embryophyta</taxon>
        <taxon>Tracheophyta</taxon>
        <taxon>Spermatophyta</taxon>
        <taxon>Magnoliopsida</taxon>
        <taxon>eudicotyledons</taxon>
        <taxon>Gunneridae</taxon>
        <taxon>Pentapetalae</taxon>
        <taxon>rosids</taxon>
        <taxon>fabids</taxon>
        <taxon>Malpighiales</taxon>
        <taxon>Rhizophoraceae</taxon>
        <taxon>Rhizophora</taxon>
    </lineage>
</organism>
<evidence type="ECO:0000313" key="1">
    <source>
        <dbReference type="EMBL" id="MBX70341.1"/>
    </source>
</evidence>
<accession>A0A2P2QTZ6</accession>
<protein>
    <submittedName>
        <fullName evidence="1">Uncharacterized protein</fullName>
    </submittedName>
</protein>
<dbReference type="EMBL" id="GGEC01089857">
    <property type="protein sequence ID" value="MBX70341.1"/>
    <property type="molecule type" value="Transcribed_RNA"/>
</dbReference>
<name>A0A2P2QTZ6_RHIMU</name>
<sequence length="52" mass="6311">MKRRRRYPLQKKPRQHKIKVDKVRLSSLIKIFEFCKGQIPCKAREIISLQCN</sequence>